<feature type="transmembrane region" description="Helical" evidence="1">
    <location>
        <begin position="196"/>
        <end position="223"/>
    </location>
</feature>
<evidence type="ECO:0008006" key="4">
    <source>
        <dbReference type="Google" id="ProtNLM"/>
    </source>
</evidence>
<feature type="transmembrane region" description="Helical" evidence="1">
    <location>
        <begin position="274"/>
        <end position="291"/>
    </location>
</feature>
<feature type="transmembrane region" description="Helical" evidence="1">
    <location>
        <begin position="360"/>
        <end position="379"/>
    </location>
</feature>
<dbReference type="HOGENOM" id="CLU_451183_0_0_5"/>
<keyword evidence="1" id="KW-0812">Transmembrane</keyword>
<sequence>MPSTALLAAGPSPAPRSLFESRPVLWGLVALGLAGAFGLSHMLPVLRDLVLPDTDDAMRLVQVRDLLAGQSWFDVGQHRLLPPGGSSMHWSRLVDLPIAALILILRPFAGAQADAVAAALWPPLLFGLYSAMLFVGARRLSGERAALLALFAATQTPLLTSLFAPGRIDHHNVQVCAVLGLALCLMRPAPGWREGAAAGALAALSLAVGLETLPFIAAAGLLVTGAWILSGERALGAFLGFAAALAAGSAALFGLGTTPAHWGAPACDALSPPWLWVAGSAGATALAAAGLRRRLLRPETRLALAALGGLAIAGGFAAIAPACLDGPFAGMPETIRQGWLLKVREMLPLWRNLPEFPGEILSAFMPLLVGALAATVLALRGPAAQRRPQGILAAALWLGVGLGTLQFRGLYVASGFVALAAGAVLDRGLAMLRTPGAGHAARAATLAAGLGLIGKLWLAGAAVPSLPSPTKPQAGNGESTWSHCTGRSAMAALAAQPPGTVLAPIDLGPFLLLHTPHGVVAAPYHRNTVGLAAALEGFRDAAALRRVAAERQVAYIAVCPPSEGADGGAPLIGDLARRKVAPSWLEPIPMPDSPLKIWRVRPQP</sequence>
<keyword evidence="1" id="KW-0472">Membrane</keyword>
<gene>
    <name evidence="2" type="ordered locus">Mnod_0375</name>
</gene>
<proteinExistence type="predicted"/>
<feature type="transmembrane region" description="Helical" evidence="1">
    <location>
        <begin position="115"/>
        <end position="135"/>
    </location>
</feature>
<feature type="transmembrane region" description="Helical" evidence="1">
    <location>
        <begin position="235"/>
        <end position="254"/>
    </location>
</feature>
<feature type="transmembrane region" description="Helical" evidence="1">
    <location>
        <begin position="303"/>
        <end position="322"/>
    </location>
</feature>
<evidence type="ECO:0000256" key="1">
    <source>
        <dbReference type="SAM" id="Phobius"/>
    </source>
</evidence>
<feature type="transmembrane region" description="Helical" evidence="1">
    <location>
        <begin position="147"/>
        <end position="164"/>
    </location>
</feature>
<dbReference type="eggNOG" id="COG1287">
    <property type="taxonomic scope" value="Bacteria"/>
</dbReference>
<keyword evidence="3" id="KW-1185">Reference proteome</keyword>
<keyword evidence="1" id="KW-1133">Transmembrane helix</keyword>
<organism evidence="2 3">
    <name type="scientific">Methylobacterium nodulans (strain LMG 21967 / CNCM I-2342 / ORS 2060)</name>
    <dbReference type="NCBI Taxonomy" id="460265"/>
    <lineage>
        <taxon>Bacteria</taxon>
        <taxon>Pseudomonadati</taxon>
        <taxon>Pseudomonadota</taxon>
        <taxon>Alphaproteobacteria</taxon>
        <taxon>Hyphomicrobiales</taxon>
        <taxon>Methylobacteriaceae</taxon>
        <taxon>Methylobacterium</taxon>
    </lineage>
</organism>
<dbReference type="KEGG" id="mno:Mnod_0375"/>
<evidence type="ECO:0000313" key="2">
    <source>
        <dbReference type="EMBL" id="ACL55417.1"/>
    </source>
</evidence>
<dbReference type="EMBL" id="CP001349">
    <property type="protein sequence ID" value="ACL55417.1"/>
    <property type="molecule type" value="Genomic_DNA"/>
</dbReference>
<name>B8IB24_METNO</name>
<dbReference type="OrthoDB" id="1082056at2"/>
<dbReference type="RefSeq" id="WP_015927128.1">
    <property type="nucleotide sequence ID" value="NC_011894.1"/>
</dbReference>
<feature type="transmembrane region" description="Helical" evidence="1">
    <location>
        <begin position="391"/>
        <end position="407"/>
    </location>
</feature>
<dbReference type="AlphaFoldDB" id="B8IB24"/>
<evidence type="ECO:0000313" key="3">
    <source>
        <dbReference type="Proteomes" id="UP000008207"/>
    </source>
</evidence>
<protein>
    <recommendedName>
        <fullName evidence="4">GtrA family protein</fullName>
    </recommendedName>
</protein>
<accession>B8IB24</accession>
<feature type="transmembrane region" description="Helical" evidence="1">
    <location>
        <begin position="24"/>
        <end position="43"/>
    </location>
</feature>
<reference evidence="2 3" key="1">
    <citation type="submission" date="2009-01" db="EMBL/GenBank/DDBJ databases">
        <title>Complete sequence of chromosome of Methylobacterium nodulans ORS 2060.</title>
        <authorList>
            <consortium name="US DOE Joint Genome Institute"/>
            <person name="Lucas S."/>
            <person name="Copeland A."/>
            <person name="Lapidus A."/>
            <person name="Glavina del Rio T."/>
            <person name="Dalin E."/>
            <person name="Tice H."/>
            <person name="Bruce D."/>
            <person name="Goodwin L."/>
            <person name="Pitluck S."/>
            <person name="Sims D."/>
            <person name="Brettin T."/>
            <person name="Detter J.C."/>
            <person name="Han C."/>
            <person name="Larimer F."/>
            <person name="Land M."/>
            <person name="Hauser L."/>
            <person name="Kyrpides N."/>
            <person name="Ivanova N."/>
            <person name="Marx C.J."/>
            <person name="Richardson P."/>
        </authorList>
    </citation>
    <scope>NUCLEOTIDE SEQUENCE [LARGE SCALE GENOMIC DNA]</scope>
    <source>
        <strain evidence="3">LMG 21967 / CNCM I-2342 / ORS 2060</strain>
    </source>
</reference>
<dbReference type="STRING" id="460265.Mnod_0375"/>
<dbReference type="Proteomes" id="UP000008207">
    <property type="component" value="Chromosome"/>
</dbReference>